<comment type="subcellular location">
    <subcellularLocation>
        <location evidence="1">Nucleus</location>
    </subcellularLocation>
</comment>
<dbReference type="GO" id="GO:0003712">
    <property type="term" value="F:transcription coregulator activity"/>
    <property type="evidence" value="ECO:0007669"/>
    <property type="project" value="InterPro"/>
</dbReference>
<proteinExistence type="inferred from homology"/>
<name>A0A5N7BBS3_9EURO</name>
<dbReference type="GO" id="GO:0006357">
    <property type="term" value="P:regulation of transcription by RNA polymerase II"/>
    <property type="evidence" value="ECO:0007669"/>
    <property type="project" value="InterPro"/>
</dbReference>
<dbReference type="PANTHER" id="PTHR46567:SF1">
    <property type="entry name" value="MEDIATOR OF RNA POLYMERASE II TRANSCRIPTION SUBUNIT 12"/>
    <property type="match status" value="1"/>
</dbReference>
<dbReference type="InterPro" id="IPR057344">
    <property type="entry name" value="ARM_SRB8"/>
</dbReference>
<dbReference type="EMBL" id="ML736197">
    <property type="protein sequence ID" value="KAE8379218.1"/>
    <property type="molecule type" value="Genomic_DNA"/>
</dbReference>
<feature type="compositionally biased region" description="Polar residues" evidence="12">
    <location>
        <begin position="1516"/>
        <end position="1528"/>
    </location>
</feature>
<sequence>MIPHSSAGVQSWGHPLRAVNSGSGHVDASQVVGPSDPQFEKLPTPVPQPQPQPRQPAVIDLTTSSGDAQEVEPPPKRLRLDLPVAPTARDASPALGSGGELRSTPGTGGSKPPSLSWRNRPVWSFQAMLSEVSGSNVMNEEDATAVAQGGRPASPPSLPVLPWKYVPESLGSNPITSRASSPVKEVQTTPYRIETPSIAPVLKGEKVADFSPWTGNHPEDVLNEQTAKQGHYDRTQVSQNESNTARPSLYAQLKHRSGLQMLSSVFAAALEKRQNHSLVTAPSTFKPPPRVTLTDNKREAWLRDLANSSVPLRKLSRTIPHGIRGKALLDQCLNKGIPVSRAVWLAKCVGANEIRAFKRKGTSGTLALGLEAKWVRDWTATVQQFLEGVLGACGSAQWKMKMTYAVSLTARLFFERLLDHDQYLGWFLSSLEAAPVNTIPVWLLMLGIYWDNIMRYRKRGRRLAELLLEKLLQITQSEKAGPLQPLVDRLSLYVRRLVLEHTSSAVLPGSWEKHKDLISSCLNLKDNVHRTIFQNLSERNSRLQLPKNHQETAERSPQQRVIQLFDSIRSAHDISSASAACLKTIEDKAILISKLLEWTATPFRHGLCRVYTGVRLLRKWKMSGIDVDSYILSFLADNRVTSTLNMENIYHIISELVRSQTFSVGRYLQWLMAKGVTSTPQPVSSDLCLLKQLPANRLPEHVRNLRNTLLYRAGIPVMEEDSAIAELKTSIAQRLPTIFGAEIDGAMRIESSQPNPTWAVKSEIGQWIRRGVAGHYRDSPKKLPGVSVLVDLGVSALTPDEFYSVREILETFGDLSMLADILKQATHCDDDVVLASVADTVNCHFDCFCVIGATADLFRGLVESYARLKRLGNASLDLLFSLIELGLRIPTEFNTVALLRQDLTRLESKSALAAPSPLSDSIPLALSDIDPSFQEKLNQLLSSGGGMDESTMDTVFYSLIHILESSGSPAKLSANETARYLLYLRPFQPKHFDTMLIRWICGLLKSSTPSISRILPPLIGVGCVTIHAFVFLVKKLLQSEKVTAVIPNLAGLRMDLLQLLVPLVPGKNKYADLVTYRFHVAQQEFFMKHPQETLNIISDAVALVDSETGLNSGQSDIAGCAIDLLDILLTQNPEVTVQYCLQGFIGKSLTSTTVLKRALDNLLGFESVTGPPTMSEAEKVVRMTDDFSLPFCQLKLQMLFNAESGRNVGNGIVDVMFKAAVEDTRSKGSNWVSFVGLMSQDVIRQIRERAERALFSIPLFEEHLEAHGPSGTAKSLETAKLYLTIIEKLAYSVPEAGVQSVAPVLVEKMDLLLHRLVIMQTNSNNVTANRHAAATSQPLQSRSNFERALAFWFSAFLRMIVIHRSAFAMPSSMPKPNSLQEQSRLLISILCISLARLPDSVIRLFPAADYFPHPIPSHSYRPCPGILLQTHALDVAASLIDTFPDEARQHCARFLKEKCPPFLQHQNDSRFIYLLGPMSDAAALNNLQAVSLPSPAAGGSTPTPTPSGTLTGAPSNPQTPAMTPGGTSASLSEGVNCFASHLCLQYRGRVMGPYPVRPWELLEDAAPIVGVNDTAVNLKYFDARRVRA</sequence>
<evidence type="ECO:0000256" key="11">
    <source>
        <dbReference type="ARBA" id="ARBA00032010"/>
    </source>
</evidence>
<evidence type="ECO:0000256" key="8">
    <source>
        <dbReference type="ARBA" id="ARBA00023163"/>
    </source>
</evidence>
<comment type="function">
    <text evidence="10">Component of the SRB8-11 complex. The SRB8-11 complex is a regulatory module of the Mediator complex which is itself involved in regulation of basal and activated RNA polymerase II-dependent transcription. The SRB8-11 complex may be involved in the transcriptional repression of a subset of genes regulated by Mediator. It may inhibit the association of the Mediator complex with RNA polymerase II to form the holoenzyme complex.</text>
</comment>
<dbReference type="Pfam" id="PF09497">
    <property type="entry name" value="Med12"/>
    <property type="match status" value="1"/>
</dbReference>
<dbReference type="SMART" id="SM01281">
    <property type="entry name" value="Med12"/>
    <property type="match status" value="1"/>
</dbReference>
<evidence type="ECO:0000313" key="15">
    <source>
        <dbReference type="Proteomes" id="UP000326198"/>
    </source>
</evidence>
<feature type="region of interest" description="Disordered" evidence="12">
    <location>
        <begin position="1"/>
        <end position="118"/>
    </location>
</feature>
<feature type="domain" description="Mediator complex subunit Med12" evidence="13">
    <location>
        <begin position="284"/>
        <end position="347"/>
    </location>
</feature>
<protein>
    <recommendedName>
        <fullName evidence="4">Mediator of RNA polymerase II transcription subunit 12</fullName>
    </recommendedName>
    <alternativeName>
        <fullName evidence="11">Mediator complex subunit 12</fullName>
    </alternativeName>
</protein>
<dbReference type="Proteomes" id="UP000326198">
    <property type="component" value="Unassembled WGS sequence"/>
</dbReference>
<dbReference type="GO" id="GO:0016592">
    <property type="term" value="C:mediator complex"/>
    <property type="evidence" value="ECO:0007669"/>
    <property type="project" value="InterPro"/>
</dbReference>
<dbReference type="PANTHER" id="PTHR46567">
    <property type="entry name" value="MEDIATOR OF RNA POLYMERASE II TRANSCRIPTION SUBUNIT 12"/>
    <property type="match status" value="1"/>
</dbReference>
<feature type="compositionally biased region" description="Pro residues" evidence="12">
    <location>
        <begin position="44"/>
        <end position="54"/>
    </location>
</feature>
<keyword evidence="8" id="KW-0804">Transcription</keyword>
<gene>
    <name evidence="14" type="ORF">BDV26DRAFT_260017</name>
</gene>
<evidence type="ECO:0000256" key="7">
    <source>
        <dbReference type="ARBA" id="ARBA00023159"/>
    </source>
</evidence>
<feature type="region of interest" description="Disordered" evidence="12">
    <location>
        <begin position="1494"/>
        <end position="1528"/>
    </location>
</feature>
<organism evidence="14 15">
    <name type="scientific">Aspergillus bertholletiae</name>
    <dbReference type="NCBI Taxonomy" id="1226010"/>
    <lineage>
        <taxon>Eukaryota</taxon>
        <taxon>Fungi</taxon>
        <taxon>Dikarya</taxon>
        <taxon>Ascomycota</taxon>
        <taxon>Pezizomycotina</taxon>
        <taxon>Eurotiomycetes</taxon>
        <taxon>Eurotiomycetidae</taxon>
        <taxon>Eurotiales</taxon>
        <taxon>Aspergillaceae</taxon>
        <taxon>Aspergillus</taxon>
        <taxon>Aspergillus subgen. Circumdati</taxon>
    </lineage>
</organism>
<evidence type="ECO:0000256" key="6">
    <source>
        <dbReference type="ARBA" id="ARBA00023015"/>
    </source>
</evidence>
<dbReference type="OrthoDB" id="20828at2759"/>
<evidence type="ECO:0000256" key="3">
    <source>
        <dbReference type="ARBA" id="ARBA00011629"/>
    </source>
</evidence>
<evidence type="ECO:0000256" key="10">
    <source>
        <dbReference type="ARBA" id="ARBA00025661"/>
    </source>
</evidence>
<evidence type="ECO:0000259" key="13">
    <source>
        <dbReference type="SMART" id="SM01281"/>
    </source>
</evidence>
<keyword evidence="5" id="KW-0678">Repressor</keyword>
<keyword evidence="9" id="KW-0539">Nucleus</keyword>
<evidence type="ECO:0000256" key="1">
    <source>
        <dbReference type="ARBA" id="ARBA00004123"/>
    </source>
</evidence>
<reference evidence="14 15" key="1">
    <citation type="submission" date="2019-04" db="EMBL/GenBank/DDBJ databases">
        <title>Friends and foes A comparative genomics studyof 23 Aspergillus species from section Flavi.</title>
        <authorList>
            <consortium name="DOE Joint Genome Institute"/>
            <person name="Kjaerbolling I."/>
            <person name="Vesth T."/>
            <person name="Frisvad J.C."/>
            <person name="Nybo J.L."/>
            <person name="Theobald S."/>
            <person name="Kildgaard S."/>
            <person name="Isbrandt T."/>
            <person name="Kuo A."/>
            <person name="Sato A."/>
            <person name="Lyhne E.K."/>
            <person name="Kogle M.E."/>
            <person name="Wiebenga A."/>
            <person name="Kun R.S."/>
            <person name="Lubbers R.J."/>
            <person name="Makela M.R."/>
            <person name="Barry K."/>
            <person name="Chovatia M."/>
            <person name="Clum A."/>
            <person name="Daum C."/>
            <person name="Haridas S."/>
            <person name="He G."/>
            <person name="LaButti K."/>
            <person name="Lipzen A."/>
            <person name="Mondo S."/>
            <person name="Riley R."/>
            <person name="Salamov A."/>
            <person name="Simmons B.A."/>
            <person name="Magnuson J.K."/>
            <person name="Henrissat B."/>
            <person name="Mortensen U.H."/>
            <person name="Larsen T.O."/>
            <person name="Devries R.P."/>
            <person name="Grigoriev I.V."/>
            <person name="Machida M."/>
            <person name="Baker S.E."/>
            <person name="Andersen M.R."/>
        </authorList>
    </citation>
    <scope>NUCLEOTIDE SEQUENCE [LARGE SCALE GENOMIC DNA]</scope>
    <source>
        <strain evidence="14 15">IBT 29228</strain>
    </source>
</reference>
<keyword evidence="7" id="KW-0010">Activator</keyword>
<evidence type="ECO:0000256" key="9">
    <source>
        <dbReference type="ARBA" id="ARBA00023242"/>
    </source>
</evidence>
<dbReference type="Pfam" id="PF25326">
    <property type="entry name" value="ARM_SRB8"/>
    <property type="match status" value="1"/>
</dbReference>
<accession>A0A5N7BBS3</accession>
<comment type="subunit">
    <text evidence="3">Component of the SRB8-11 complex, which itself associates with the Mediator complex.</text>
</comment>
<keyword evidence="6" id="KW-0805">Transcription regulation</keyword>
<keyword evidence="15" id="KW-1185">Reference proteome</keyword>
<evidence type="ECO:0000313" key="14">
    <source>
        <dbReference type="EMBL" id="KAE8379218.1"/>
    </source>
</evidence>
<evidence type="ECO:0000256" key="4">
    <source>
        <dbReference type="ARBA" id="ARBA00019622"/>
    </source>
</evidence>
<feature type="compositionally biased region" description="Low complexity" evidence="12">
    <location>
        <begin position="1494"/>
        <end position="1515"/>
    </location>
</feature>
<evidence type="ECO:0000256" key="2">
    <source>
        <dbReference type="ARBA" id="ARBA00010289"/>
    </source>
</evidence>
<dbReference type="InterPro" id="IPR019035">
    <property type="entry name" value="Mediator_Med12"/>
</dbReference>
<comment type="similarity">
    <text evidence="2">Belongs to the Mediator complex subunit 12 family.</text>
</comment>
<evidence type="ECO:0000256" key="12">
    <source>
        <dbReference type="SAM" id="MobiDB-lite"/>
    </source>
</evidence>
<evidence type="ECO:0000256" key="5">
    <source>
        <dbReference type="ARBA" id="ARBA00022491"/>
    </source>
</evidence>